<feature type="region of interest" description="Disordered" evidence="1">
    <location>
        <begin position="432"/>
        <end position="476"/>
    </location>
</feature>
<feature type="region of interest" description="Disordered" evidence="1">
    <location>
        <begin position="221"/>
        <end position="258"/>
    </location>
</feature>
<proteinExistence type="predicted"/>
<feature type="compositionally biased region" description="Basic and acidic residues" evidence="1">
    <location>
        <begin position="446"/>
        <end position="456"/>
    </location>
</feature>
<reference evidence="2 3" key="1">
    <citation type="submission" date="2015-01" db="EMBL/GenBank/DDBJ databases">
        <title>The Genome Sequence of Exophiala xenobiotica CBS118157.</title>
        <authorList>
            <consortium name="The Broad Institute Genomics Platform"/>
            <person name="Cuomo C."/>
            <person name="de Hoog S."/>
            <person name="Gorbushina A."/>
            <person name="Stielow B."/>
            <person name="Teixiera M."/>
            <person name="Abouelleil A."/>
            <person name="Chapman S.B."/>
            <person name="Priest M."/>
            <person name="Young S.K."/>
            <person name="Wortman J."/>
            <person name="Nusbaum C."/>
            <person name="Birren B."/>
        </authorList>
    </citation>
    <scope>NUCLEOTIDE SEQUENCE [LARGE SCALE GENOMIC DNA]</scope>
    <source>
        <strain evidence="2 3">CBS 118157</strain>
    </source>
</reference>
<dbReference type="GeneID" id="25326733"/>
<dbReference type="RefSeq" id="XP_013316727.1">
    <property type="nucleotide sequence ID" value="XM_013461273.1"/>
</dbReference>
<dbReference type="STRING" id="348802.A0A0D2EL30"/>
<dbReference type="EMBL" id="KN847319">
    <property type="protein sequence ID" value="KIW56143.1"/>
    <property type="molecule type" value="Genomic_DNA"/>
</dbReference>
<accession>A0A0D2EL30</accession>
<evidence type="ECO:0000313" key="2">
    <source>
        <dbReference type="EMBL" id="KIW56143.1"/>
    </source>
</evidence>
<dbReference type="HOGENOM" id="CLU_050241_1_0_1"/>
<feature type="compositionally biased region" description="Low complexity" evidence="1">
    <location>
        <begin position="167"/>
        <end position="184"/>
    </location>
</feature>
<feature type="region of interest" description="Disordered" evidence="1">
    <location>
        <begin position="166"/>
        <end position="194"/>
    </location>
</feature>
<sequence>MARPIQTNNAIISACDRRHAPHCLFIFIAESDNLIILTLTRNDPDNPNCHRHLHNQFCLCRNHRIHLLQLEITAESGSGHLRLLPPAERVMRRISRVSRDSPTPLPSLTAQELFPRSEPSLIPHSNVRLEGTMSEVDGMLKEQNHQDGVRPTTGRVVSASMLHSVMSNSDNSSTSSDAAPWSSAIGHAGTGKSGRVIERLQGDIDKLRREKQVLKMRHEEAEKAKETLLARNQSLEDRNSNYEQSHEANERQLARRERQVKDLHDELAKEKAKTAQAQAQAAAAAANEEVWRKEASQAKALAAQREAEYDTIVACRKMDYDRQQSGLDKIRAQFINLLRRTEDDVEKQRKLAIIAEQQRQTISALDDLTKKLTTNFKSYRENIDTAIKELKAKASTNDESVNKKLDEMTEVTGRMRWVMNIEDVVNHGQHVKVPQQSQPSINGHIETSDQRSEKSGRRSPTKLIKHRRKDSIKVSK</sequence>
<organism evidence="2 3">
    <name type="scientific">Exophiala xenobiotica</name>
    <dbReference type="NCBI Taxonomy" id="348802"/>
    <lineage>
        <taxon>Eukaryota</taxon>
        <taxon>Fungi</taxon>
        <taxon>Dikarya</taxon>
        <taxon>Ascomycota</taxon>
        <taxon>Pezizomycotina</taxon>
        <taxon>Eurotiomycetes</taxon>
        <taxon>Chaetothyriomycetidae</taxon>
        <taxon>Chaetothyriales</taxon>
        <taxon>Herpotrichiellaceae</taxon>
        <taxon>Exophiala</taxon>
    </lineage>
</organism>
<dbReference type="PROSITE" id="PS51257">
    <property type="entry name" value="PROKAR_LIPOPROTEIN"/>
    <property type="match status" value="1"/>
</dbReference>
<feature type="compositionally biased region" description="Basic residues" evidence="1">
    <location>
        <begin position="457"/>
        <end position="470"/>
    </location>
</feature>
<dbReference type="OrthoDB" id="3918393at2759"/>
<protein>
    <submittedName>
        <fullName evidence="2">Uncharacterized protein</fullName>
    </submittedName>
</protein>
<dbReference type="Proteomes" id="UP000054342">
    <property type="component" value="Unassembled WGS sequence"/>
</dbReference>
<evidence type="ECO:0000313" key="3">
    <source>
        <dbReference type="Proteomes" id="UP000054342"/>
    </source>
</evidence>
<gene>
    <name evidence="2" type="ORF">PV05_04825</name>
</gene>
<name>A0A0D2EL30_9EURO</name>
<dbReference type="AlphaFoldDB" id="A0A0D2EL30"/>
<keyword evidence="3" id="KW-1185">Reference proteome</keyword>
<evidence type="ECO:0000256" key="1">
    <source>
        <dbReference type="SAM" id="MobiDB-lite"/>
    </source>
</evidence>